<keyword evidence="2" id="KW-1185">Reference proteome</keyword>
<dbReference type="Proteomes" id="UP001431783">
    <property type="component" value="Unassembled WGS sequence"/>
</dbReference>
<comment type="caution">
    <text evidence="1">The sequence shown here is derived from an EMBL/GenBank/DDBJ whole genome shotgun (WGS) entry which is preliminary data.</text>
</comment>
<dbReference type="EMBL" id="JARQZJ010000096">
    <property type="protein sequence ID" value="KAK9885600.1"/>
    <property type="molecule type" value="Genomic_DNA"/>
</dbReference>
<dbReference type="SUPFAM" id="SSF82771">
    <property type="entry name" value="GIY-YIG endonuclease"/>
    <property type="match status" value="1"/>
</dbReference>
<protein>
    <recommendedName>
        <fullName evidence="3">GIY-YIG domain-containing protein</fullName>
    </recommendedName>
</protein>
<gene>
    <name evidence="1" type="ORF">WA026_012362</name>
</gene>
<evidence type="ECO:0000313" key="1">
    <source>
        <dbReference type="EMBL" id="KAK9885600.1"/>
    </source>
</evidence>
<dbReference type="InterPro" id="IPR035901">
    <property type="entry name" value="GIY-YIG_endonuc_sf"/>
</dbReference>
<organism evidence="1 2">
    <name type="scientific">Henosepilachna vigintioctopunctata</name>
    <dbReference type="NCBI Taxonomy" id="420089"/>
    <lineage>
        <taxon>Eukaryota</taxon>
        <taxon>Metazoa</taxon>
        <taxon>Ecdysozoa</taxon>
        <taxon>Arthropoda</taxon>
        <taxon>Hexapoda</taxon>
        <taxon>Insecta</taxon>
        <taxon>Pterygota</taxon>
        <taxon>Neoptera</taxon>
        <taxon>Endopterygota</taxon>
        <taxon>Coleoptera</taxon>
        <taxon>Polyphaga</taxon>
        <taxon>Cucujiformia</taxon>
        <taxon>Coccinelloidea</taxon>
        <taxon>Coccinellidae</taxon>
        <taxon>Epilachninae</taxon>
        <taxon>Epilachnini</taxon>
        <taxon>Henosepilachna</taxon>
    </lineage>
</organism>
<sequence length="176" mass="20856">MISNDSMPDMSFHSLPYIEKLTDKIVKVFKDFPHMKFAKRTVLPLRKYVFSKLKDPINPDHRSSVVYSIPCGSCDRVYVGQTSRWISSRIISHKSDCRRGLNTCSLAEHVKNEHHIINYEETEILFTENNYYKRLFLEMVAINNTNNTMNKKTDTRNLNNIYSFLLHCWTKRRMSR</sequence>
<reference evidence="1 2" key="1">
    <citation type="submission" date="2023-03" db="EMBL/GenBank/DDBJ databases">
        <title>Genome insight into feeding habits of ladybird beetles.</title>
        <authorList>
            <person name="Li H.-S."/>
            <person name="Huang Y.-H."/>
            <person name="Pang H."/>
        </authorList>
    </citation>
    <scope>NUCLEOTIDE SEQUENCE [LARGE SCALE GENOMIC DNA]</scope>
    <source>
        <strain evidence="1">SYSU_2023b</strain>
        <tissue evidence="1">Whole body</tissue>
    </source>
</reference>
<accession>A0AAW1UWV4</accession>
<dbReference type="AlphaFoldDB" id="A0AAW1UWV4"/>
<evidence type="ECO:0000313" key="2">
    <source>
        <dbReference type="Proteomes" id="UP001431783"/>
    </source>
</evidence>
<proteinExistence type="predicted"/>
<evidence type="ECO:0008006" key="3">
    <source>
        <dbReference type="Google" id="ProtNLM"/>
    </source>
</evidence>
<name>A0AAW1UWV4_9CUCU</name>